<evidence type="ECO:0000256" key="1">
    <source>
        <dbReference type="SAM" id="Phobius"/>
    </source>
</evidence>
<dbReference type="InterPro" id="IPR007404">
    <property type="entry name" value="YdjM-like"/>
</dbReference>
<name>A0A0S1XDC5_THEBA</name>
<protein>
    <recommendedName>
        <fullName evidence="4">Membrane-bound metal-dependent hydrolase</fullName>
    </recommendedName>
</protein>
<dbReference type="EMBL" id="CP013050">
    <property type="protein sequence ID" value="ALM75720.1"/>
    <property type="molecule type" value="Genomic_DNA"/>
</dbReference>
<dbReference type="RefSeq" id="WP_013467809.1">
    <property type="nucleotide sequence ID" value="NZ_CP013050.1"/>
</dbReference>
<dbReference type="GeneID" id="26137048"/>
<evidence type="ECO:0000313" key="3">
    <source>
        <dbReference type="Proteomes" id="UP000066042"/>
    </source>
</evidence>
<dbReference type="Proteomes" id="UP000066042">
    <property type="component" value="Chromosome"/>
</dbReference>
<dbReference type="OMA" id="MNYEEHV"/>
<feature type="transmembrane region" description="Helical" evidence="1">
    <location>
        <begin position="92"/>
        <end position="113"/>
    </location>
</feature>
<feature type="transmembrane region" description="Helical" evidence="1">
    <location>
        <begin position="7"/>
        <end position="24"/>
    </location>
</feature>
<dbReference type="PATRIC" id="fig|55802.8.peg.1788"/>
<evidence type="ECO:0000313" key="2">
    <source>
        <dbReference type="EMBL" id="ALM75720.1"/>
    </source>
</evidence>
<keyword evidence="1" id="KW-1133">Transmembrane helix</keyword>
<proteinExistence type="predicted"/>
<dbReference type="Pfam" id="PF04307">
    <property type="entry name" value="YdjM"/>
    <property type="match status" value="1"/>
</dbReference>
<organism evidence="2 3">
    <name type="scientific">Thermococcus barophilus</name>
    <dbReference type="NCBI Taxonomy" id="55802"/>
    <lineage>
        <taxon>Archaea</taxon>
        <taxon>Methanobacteriati</taxon>
        <taxon>Methanobacteriota</taxon>
        <taxon>Thermococci</taxon>
        <taxon>Thermococcales</taxon>
        <taxon>Thermococcaceae</taxon>
        <taxon>Thermococcus</taxon>
    </lineage>
</organism>
<accession>A0A0S1XDC5</accession>
<dbReference type="AlphaFoldDB" id="A0A0S1XDC5"/>
<feature type="transmembrane region" description="Helical" evidence="1">
    <location>
        <begin position="152"/>
        <end position="169"/>
    </location>
</feature>
<feature type="transmembrane region" description="Helical" evidence="1">
    <location>
        <begin position="61"/>
        <end position="80"/>
    </location>
</feature>
<feature type="transmembrane region" description="Helical" evidence="1">
    <location>
        <begin position="125"/>
        <end position="146"/>
    </location>
</feature>
<keyword evidence="1" id="KW-0472">Membrane</keyword>
<dbReference type="STRING" id="55802.TBCH5v1_1810"/>
<sequence length="176" mass="19466">MNYDEHVLGGIITYPLAVLTASLLRAYLNVPFQLSFMAMALGYAFYVLGSDLPDMDHPDALIHRGTKPIVAVAIGISAFLKFSEISITEYEWANLTIAWGVAVLFAFASWYIFSTIMPKHRGIVHSVGFACVYGLLGFALPVYGLGLHWEEGLFVGFAAFMGYLLHLILDKQVKLL</sequence>
<evidence type="ECO:0008006" key="4">
    <source>
        <dbReference type="Google" id="ProtNLM"/>
    </source>
</evidence>
<gene>
    <name evidence="2" type="ORF">TBCH5v1_1810</name>
</gene>
<reference evidence="2 3" key="1">
    <citation type="journal article" date="2016" name="Genome Announc.">
        <title>Complete genome sequence of the hyperthermophilic and piezophilic archaeon Thermococcus barophilus Ch5, capable of growth at the expense of hydrogenogenesis from carbon monoxide and formate.</title>
        <authorList>
            <person name="Oger P."/>
            <person name="Sokolova T.G."/>
            <person name="Kozhevnikova D.A."/>
            <person name="Taranov E.A."/>
            <person name="Vannier P."/>
            <person name="Lee H.S."/>
            <person name="Kwon K.K."/>
            <person name="Kang S.G."/>
            <person name="Lee J.H."/>
            <person name="Bonch-Osmolovskaya E.A."/>
            <person name="Lebedinsky A.V."/>
        </authorList>
    </citation>
    <scope>NUCLEOTIDE SEQUENCE [LARGE SCALE GENOMIC DNA]</scope>
    <source>
        <strain evidence="3">Ch5</strain>
    </source>
</reference>
<dbReference type="GeneID" id="10041852"/>
<keyword evidence="1" id="KW-0812">Transmembrane</keyword>